<keyword evidence="5 8" id="KW-1133">Transmembrane helix</keyword>
<evidence type="ECO:0000259" key="10">
    <source>
        <dbReference type="Pfam" id="PF23122"/>
    </source>
</evidence>
<comment type="similarity">
    <text evidence="2">Belongs to the TIP family.</text>
</comment>
<reference evidence="11" key="2">
    <citation type="submission" date="2020-12" db="EMBL/GenBank/DDBJ databases">
        <authorList>
            <person name="Kanost M."/>
        </authorList>
    </citation>
    <scope>NUCLEOTIDE SEQUENCE</scope>
</reference>
<evidence type="ECO:0000256" key="6">
    <source>
        <dbReference type="ARBA" id="ARBA00023136"/>
    </source>
</evidence>
<reference evidence="11" key="1">
    <citation type="journal article" date="2016" name="Insect Biochem. Mol. Biol.">
        <title>Multifaceted biological insights from a draft genome sequence of the tobacco hornworm moth, Manduca sexta.</title>
        <authorList>
            <person name="Kanost M.R."/>
            <person name="Arrese E.L."/>
            <person name="Cao X."/>
            <person name="Chen Y.R."/>
            <person name="Chellapilla S."/>
            <person name="Goldsmith M.R."/>
            <person name="Grosse-Wilde E."/>
            <person name="Heckel D.G."/>
            <person name="Herndon N."/>
            <person name="Jiang H."/>
            <person name="Papanicolaou A."/>
            <person name="Qu J."/>
            <person name="Soulages J.L."/>
            <person name="Vogel H."/>
            <person name="Walters J."/>
            <person name="Waterhouse R.M."/>
            <person name="Ahn S.J."/>
            <person name="Almeida F.C."/>
            <person name="An C."/>
            <person name="Aqrawi P."/>
            <person name="Bretschneider A."/>
            <person name="Bryant W.B."/>
            <person name="Bucks S."/>
            <person name="Chao H."/>
            <person name="Chevignon G."/>
            <person name="Christen J.M."/>
            <person name="Clarke D.F."/>
            <person name="Dittmer N.T."/>
            <person name="Ferguson L.C.F."/>
            <person name="Garavelou S."/>
            <person name="Gordon K.H.J."/>
            <person name="Gunaratna R.T."/>
            <person name="Han Y."/>
            <person name="Hauser F."/>
            <person name="He Y."/>
            <person name="Heidel-Fischer H."/>
            <person name="Hirsh A."/>
            <person name="Hu Y."/>
            <person name="Jiang H."/>
            <person name="Kalra D."/>
            <person name="Klinner C."/>
            <person name="Konig C."/>
            <person name="Kovar C."/>
            <person name="Kroll A.R."/>
            <person name="Kuwar S.S."/>
            <person name="Lee S.L."/>
            <person name="Lehman R."/>
            <person name="Li K."/>
            <person name="Li Z."/>
            <person name="Liang H."/>
            <person name="Lovelace S."/>
            <person name="Lu Z."/>
            <person name="Mansfield J.H."/>
            <person name="McCulloch K.J."/>
            <person name="Mathew T."/>
            <person name="Morton B."/>
            <person name="Muzny D.M."/>
            <person name="Neunemann D."/>
            <person name="Ongeri F."/>
            <person name="Pauchet Y."/>
            <person name="Pu L.L."/>
            <person name="Pyrousis I."/>
            <person name="Rao X.J."/>
            <person name="Redding A."/>
            <person name="Roesel C."/>
            <person name="Sanchez-Gracia A."/>
            <person name="Schaack S."/>
            <person name="Shukla A."/>
            <person name="Tetreau G."/>
            <person name="Wang Y."/>
            <person name="Xiong G.H."/>
            <person name="Traut W."/>
            <person name="Walsh T.K."/>
            <person name="Worley K.C."/>
            <person name="Wu D."/>
            <person name="Wu W."/>
            <person name="Wu Y.Q."/>
            <person name="Zhang X."/>
            <person name="Zou Z."/>
            <person name="Zucker H."/>
            <person name="Briscoe A.D."/>
            <person name="Burmester T."/>
            <person name="Clem R.J."/>
            <person name="Feyereisen R."/>
            <person name="Grimmelikhuijzen C.J.P."/>
            <person name="Hamodrakas S.J."/>
            <person name="Hansson B.S."/>
            <person name="Huguet E."/>
            <person name="Jermiin L.S."/>
            <person name="Lan Q."/>
            <person name="Lehman H.K."/>
            <person name="Lorenzen M."/>
            <person name="Merzendorfer H."/>
            <person name="Michalopoulos I."/>
            <person name="Morton D.B."/>
            <person name="Muthukrishnan S."/>
            <person name="Oakeshott J.G."/>
            <person name="Palmer W."/>
            <person name="Park Y."/>
            <person name="Passarelli A.L."/>
            <person name="Rozas J."/>
            <person name="Schwartz L.M."/>
            <person name="Smith W."/>
            <person name="Southgate A."/>
            <person name="Vilcinskas A."/>
            <person name="Vogt R."/>
            <person name="Wang P."/>
            <person name="Werren J."/>
            <person name="Yu X.Q."/>
            <person name="Zhou J.J."/>
            <person name="Brown S.J."/>
            <person name="Scherer S.E."/>
            <person name="Richards S."/>
            <person name="Blissard G.W."/>
        </authorList>
    </citation>
    <scope>NUCLEOTIDE SEQUENCE</scope>
</reference>
<feature type="signal peptide" evidence="9">
    <location>
        <begin position="1"/>
        <end position="23"/>
    </location>
</feature>
<dbReference type="EMBL" id="JH668375">
    <property type="protein sequence ID" value="KAG6449569.1"/>
    <property type="molecule type" value="Genomic_DNA"/>
</dbReference>
<evidence type="ECO:0000313" key="11">
    <source>
        <dbReference type="EMBL" id="KAG6449569.1"/>
    </source>
</evidence>
<dbReference type="AlphaFoldDB" id="A0A922CKV2"/>
<dbReference type="GO" id="GO:0005886">
    <property type="term" value="C:plasma membrane"/>
    <property type="evidence" value="ECO:0007669"/>
    <property type="project" value="TreeGrafter"/>
</dbReference>
<keyword evidence="3 8" id="KW-0812">Transmembrane</keyword>
<protein>
    <recommendedName>
        <fullName evidence="10">T-cell immunomodulatory protein TIP C2 domain-containing protein</fullName>
    </recommendedName>
</protein>
<evidence type="ECO:0000256" key="1">
    <source>
        <dbReference type="ARBA" id="ARBA00004479"/>
    </source>
</evidence>
<dbReference type="SUPFAM" id="SSF69318">
    <property type="entry name" value="Integrin alpha N-terminal domain"/>
    <property type="match status" value="1"/>
</dbReference>
<dbReference type="PANTHER" id="PTHR13412:SF0">
    <property type="entry name" value="T-CELL IMMUNOMODULATORY PROTEIN"/>
    <property type="match status" value="1"/>
</dbReference>
<evidence type="ECO:0000313" key="12">
    <source>
        <dbReference type="Proteomes" id="UP000791440"/>
    </source>
</evidence>
<evidence type="ECO:0000256" key="2">
    <source>
        <dbReference type="ARBA" id="ARBA00006496"/>
    </source>
</evidence>
<sequence length="595" mass="67573">MIKNKMFCKIVFLIVISAITVNSASVSDMTESSFGRNTEGIIAAFGDFNSDELTDAFVIQNASNVEVYLAYDKEPFLRPSIYVCNFSDFIITSIVPGDYDGDAYMDILLTTQNIVNGTPNYHDVRILWGGMPTLNCSDALLVKVTTFGQPLVMDYNRDMILDLFGLNTDHERVFWIFDKARTTLEKPMGLDTLFNEIKLPHSHSFLDVNNDDAADLLVTTTTDIEIWLSDEPEGFKYNNSISLLVGHAAMYGQALFLDVALSGQFFLVIPTCYDIECMNSTILIHDNQQWHDLQVDFNDGKGTLWRFAPPRNDTYLDTITMRSGDYNMDGYPDILMTLSPSNSNETRVFLLHNVPCTLPGCKFYRTFEVQWDKFDSFGNSIVMATFYDFYMDGVLDIIYVKKNYTTDKHTMHSFRNELEYDTNFIKVIVVTGLTNPKIPVINTTFYNRKVTFGTNLPGPKIGYNTWSQEGTYRTGVCAQLPQSAYFALQLPYSIFGLDRTPNFVDSLNVGLSGFSKSWTQIIPNSQIVVIPVPPNDPSQWKARLFVTPSKVILKSVFVLTAIIVVITGCVLYLHWKERNDRQDIIEIDEKTYVKI</sequence>
<keyword evidence="7" id="KW-0325">Glycoprotein</keyword>
<dbReference type="InterPro" id="IPR028994">
    <property type="entry name" value="Integrin_alpha_N"/>
</dbReference>
<evidence type="ECO:0000256" key="9">
    <source>
        <dbReference type="SAM" id="SignalP"/>
    </source>
</evidence>
<comment type="subcellular location">
    <subcellularLocation>
        <location evidence="1">Membrane</location>
        <topology evidence="1">Single-pass type I membrane protein</topology>
    </subcellularLocation>
</comment>
<dbReference type="PANTHER" id="PTHR13412">
    <property type="entry name" value="T-CELL IMMUNOMODULATORY PROTEIN HOMOLOG"/>
    <property type="match status" value="1"/>
</dbReference>
<dbReference type="Pfam" id="PF23122">
    <property type="entry name" value="C2_ITFG1"/>
    <property type="match status" value="1"/>
</dbReference>
<feature type="transmembrane region" description="Helical" evidence="8">
    <location>
        <begin position="551"/>
        <end position="573"/>
    </location>
</feature>
<evidence type="ECO:0000256" key="7">
    <source>
        <dbReference type="ARBA" id="ARBA00023180"/>
    </source>
</evidence>
<accession>A0A922CKV2</accession>
<keyword evidence="12" id="KW-1185">Reference proteome</keyword>
<evidence type="ECO:0000256" key="5">
    <source>
        <dbReference type="ARBA" id="ARBA00022989"/>
    </source>
</evidence>
<evidence type="ECO:0000256" key="8">
    <source>
        <dbReference type="SAM" id="Phobius"/>
    </source>
</evidence>
<keyword evidence="4 9" id="KW-0732">Signal</keyword>
<proteinExistence type="inferred from homology"/>
<dbReference type="InterPro" id="IPR013517">
    <property type="entry name" value="FG-GAP"/>
</dbReference>
<dbReference type="InterPro" id="IPR057089">
    <property type="entry name" value="C2_TIP"/>
</dbReference>
<feature type="chain" id="PRO_5037301668" description="T-cell immunomodulatory protein TIP C2 domain-containing protein" evidence="9">
    <location>
        <begin position="24"/>
        <end position="595"/>
    </location>
</feature>
<dbReference type="Gene3D" id="2.130.10.130">
    <property type="entry name" value="Integrin alpha, N-terminal"/>
    <property type="match status" value="1"/>
</dbReference>
<keyword evidence="6 8" id="KW-0472">Membrane</keyword>
<feature type="domain" description="T-cell immunomodulatory protein TIP C2" evidence="10">
    <location>
        <begin position="452"/>
        <end position="545"/>
    </location>
</feature>
<dbReference type="OrthoDB" id="10250728at2759"/>
<organism evidence="11 12">
    <name type="scientific">Manduca sexta</name>
    <name type="common">Tobacco hawkmoth</name>
    <name type="synonym">Tobacco hornworm</name>
    <dbReference type="NCBI Taxonomy" id="7130"/>
    <lineage>
        <taxon>Eukaryota</taxon>
        <taxon>Metazoa</taxon>
        <taxon>Ecdysozoa</taxon>
        <taxon>Arthropoda</taxon>
        <taxon>Hexapoda</taxon>
        <taxon>Insecta</taxon>
        <taxon>Pterygota</taxon>
        <taxon>Neoptera</taxon>
        <taxon>Endopterygota</taxon>
        <taxon>Lepidoptera</taxon>
        <taxon>Glossata</taxon>
        <taxon>Ditrysia</taxon>
        <taxon>Bombycoidea</taxon>
        <taxon>Sphingidae</taxon>
        <taxon>Sphinginae</taxon>
        <taxon>Sphingini</taxon>
        <taxon>Manduca</taxon>
    </lineage>
</organism>
<comment type="caution">
    <text evidence="11">The sequence shown here is derived from an EMBL/GenBank/DDBJ whole genome shotgun (WGS) entry which is preliminary data.</text>
</comment>
<evidence type="ECO:0000256" key="3">
    <source>
        <dbReference type="ARBA" id="ARBA00022692"/>
    </source>
</evidence>
<evidence type="ECO:0000256" key="4">
    <source>
        <dbReference type="ARBA" id="ARBA00022729"/>
    </source>
</evidence>
<dbReference type="Proteomes" id="UP000791440">
    <property type="component" value="Unassembled WGS sequence"/>
</dbReference>
<dbReference type="InterPro" id="IPR024881">
    <property type="entry name" value="Tip"/>
</dbReference>
<name>A0A922CKV2_MANSE</name>
<dbReference type="Pfam" id="PF13517">
    <property type="entry name" value="FG-GAP_3"/>
    <property type="match status" value="1"/>
</dbReference>
<gene>
    <name evidence="11" type="ORF">O3G_MSEX006119</name>
</gene>